<proteinExistence type="predicted"/>
<gene>
    <name evidence="2" type="ORF">SAMEA1982600_02887</name>
</gene>
<name>A0A157PNY7_9BORD</name>
<accession>A0A157PNY7</accession>
<dbReference type="EMBL" id="FKBS01000014">
    <property type="protein sequence ID" value="SAI35231.1"/>
    <property type="molecule type" value="Genomic_DNA"/>
</dbReference>
<protein>
    <recommendedName>
        <fullName evidence="4">Lipoprotein</fullName>
    </recommendedName>
</protein>
<feature type="compositionally biased region" description="Low complexity" evidence="1">
    <location>
        <begin position="41"/>
        <end position="54"/>
    </location>
</feature>
<organism evidence="2 3">
    <name type="scientific">Bordetella ansorpii</name>
    <dbReference type="NCBI Taxonomy" id="288768"/>
    <lineage>
        <taxon>Bacteria</taxon>
        <taxon>Pseudomonadati</taxon>
        <taxon>Pseudomonadota</taxon>
        <taxon>Betaproteobacteria</taxon>
        <taxon>Burkholderiales</taxon>
        <taxon>Alcaligenaceae</taxon>
        <taxon>Bordetella</taxon>
    </lineage>
</organism>
<feature type="region of interest" description="Disordered" evidence="1">
    <location>
        <begin position="258"/>
        <end position="284"/>
    </location>
</feature>
<dbReference type="RefSeq" id="WP_066413440.1">
    <property type="nucleotide sequence ID" value="NZ_FKBS01000014.1"/>
</dbReference>
<evidence type="ECO:0000313" key="2">
    <source>
        <dbReference type="EMBL" id="SAI35231.1"/>
    </source>
</evidence>
<evidence type="ECO:0000256" key="1">
    <source>
        <dbReference type="SAM" id="MobiDB-lite"/>
    </source>
</evidence>
<dbReference type="AlphaFoldDB" id="A0A157PNY7"/>
<reference evidence="2 3" key="1">
    <citation type="submission" date="2016-03" db="EMBL/GenBank/DDBJ databases">
        <authorList>
            <consortium name="Pathogen Informatics"/>
        </authorList>
    </citation>
    <scope>NUCLEOTIDE SEQUENCE [LARGE SCALE GENOMIC DNA]</scope>
    <source>
        <strain evidence="2 3">NCTC13364</strain>
    </source>
</reference>
<sequence>MTFARMYTTGTALAAILALSLLSACSDDSTDSSAKQPPTAPATATPAAPAAATPAPVPAAPVLAQPDVTTPADRYVTLESGNQLMFQYYARTGLPLDYGRVAGDISNEYRQTTDAFRQRDLLAALKPRIDASLAQAKNTSYLRMDFDLYSSQLSAYDFDRKGFQLEPFKDASSFRYFNDNNRFHIAFSNAQRYAFLPVADEATARLMETLRTKYENLVVRAYLFANDADTSNQTVKAIVVRIVLLDKKGRELVQFAGPTTPEPVAAAPESPPASRGKALPYGYY</sequence>
<evidence type="ECO:0000313" key="3">
    <source>
        <dbReference type="Proteomes" id="UP000077037"/>
    </source>
</evidence>
<dbReference type="PROSITE" id="PS51257">
    <property type="entry name" value="PROKAR_LIPOPROTEIN"/>
    <property type="match status" value="1"/>
</dbReference>
<feature type="region of interest" description="Disordered" evidence="1">
    <location>
        <begin position="28"/>
        <end position="54"/>
    </location>
</feature>
<dbReference type="Proteomes" id="UP000077037">
    <property type="component" value="Unassembled WGS sequence"/>
</dbReference>
<evidence type="ECO:0008006" key="4">
    <source>
        <dbReference type="Google" id="ProtNLM"/>
    </source>
</evidence>
<dbReference type="OrthoDB" id="7068850at2"/>
<feature type="compositionally biased region" description="Low complexity" evidence="1">
    <location>
        <begin position="258"/>
        <end position="274"/>
    </location>
</feature>